<proteinExistence type="predicted"/>
<reference evidence="1" key="1">
    <citation type="submission" date="2024-03" db="EMBL/GenBank/DDBJ databases">
        <title>Human intestinal bacterial collection.</title>
        <authorList>
            <person name="Pauvert C."/>
            <person name="Hitch T.C.A."/>
            <person name="Clavel T."/>
        </authorList>
    </citation>
    <scope>NUCLEOTIDE SEQUENCE [LARGE SCALE GENOMIC DNA]</scope>
    <source>
        <strain evidence="1">CLA-AA-H89B</strain>
    </source>
</reference>
<organism evidence="1 2">
    <name type="scientific">Lachnospira intestinalis</name>
    <dbReference type="NCBI Taxonomy" id="3133158"/>
    <lineage>
        <taxon>Bacteria</taxon>
        <taxon>Bacillati</taxon>
        <taxon>Bacillota</taxon>
        <taxon>Clostridia</taxon>
        <taxon>Lachnospirales</taxon>
        <taxon>Lachnospiraceae</taxon>
        <taxon>Lachnospira</taxon>
    </lineage>
</organism>
<dbReference type="EMBL" id="JBBMFS010000001">
    <property type="protein sequence ID" value="MEQ2553631.1"/>
    <property type="molecule type" value="Genomic_DNA"/>
</dbReference>
<accession>A0ABV1H2Q4</accession>
<protein>
    <submittedName>
        <fullName evidence="1">Uncharacterized protein</fullName>
    </submittedName>
</protein>
<comment type="caution">
    <text evidence="1">The sequence shown here is derived from an EMBL/GenBank/DDBJ whole genome shotgun (WGS) entry which is preliminary data.</text>
</comment>
<gene>
    <name evidence="1" type="ORF">WMO37_01195</name>
</gene>
<keyword evidence="2" id="KW-1185">Reference proteome</keyword>
<dbReference type="Proteomes" id="UP001546774">
    <property type="component" value="Unassembled WGS sequence"/>
</dbReference>
<evidence type="ECO:0000313" key="2">
    <source>
        <dbReference type="Proteomes" id="UP001546774"/>
    </source>
</evidence>
<evidence type="ECO:0000313" key="1">
    <source>
        <dbReference type="EMBL" id="MEQ2553631.1"/>
    </source>
</evidence>
<name>A0ABV1H2Q4_9FIRM</name>
<sequence>MAKGVHAVDKDKFIEAYNKWASGEVTITKATEIAGMSYPTFHKYVGILITGGKFPDGLFKD</sequence>